<comment type="caution">
    <text evidence="2">The sequence shown here is derived from an EMBL/GenBank/DDBJ whole genome shotgun (WGS) entry which is preliminary data.</text>
</comment>
<sequence length="233" mass="25085">MSSHGTDSKHEAQNEATDSRENENTISSRGYNGSRDNIELTGVCRDANNGGSEGRCTDVTSSDLNTEGIEPTDLTQPELKAVKPDTENTSLESGTIVDKNNSSVKNVSSLAKPELAQERERARDKPNMPGSRKKYTSLLEDTVPLNPVDQAQPLQDGIVPNGTGASPTPPQNGTCKMSKGKHPPKIGVLNGGFDTKTEKQMLVPEDNPVDPGQKRVSVDSEDVRLLDCFPARD</sequence>
<name>A0A3S1B303_ELYCH</name>
<feature type="region of interest" description="Disordered" evidence="1">
    <location>
        <begin position="1"/>
        <end position="133"/>
    </location>
</feature>
<feature type="compositionally biased region" description="Polar residues" evidence="1">
    <location>
        <begin position="24"/>
        <end position="35"/>
    </location>
</feature>
<feature type="compositionally biased region" description="Polar residues" evidence="1">
    <location>
        <begin position="163"/>
        <end position="175"/>
    </location>
</feature>
<keyword evidence="3" id="KW-1185">Reference proteome</keyword>
<feature type="region of interest" description="Disordered" evidence="1">
    <location>
        <begin position="147"/>
        <end position="218"/>
    </location>
</feature>
<evidence type="ECO:0000256" key="1">
    <source>
        <dbReference type="SAM" id="MobiDB-lite"/>
    </source>
</evidence>
<feature type="compositionally biased region" description="Low complexity" evidence="1">
    <location>
        <begin position="99"/>
        <end position="109"/>
    </location>
</feature>
<feature type="compositionally biased region" description="Basic and acidic residues" evidence="1">
    <location>
        <begin position="115"/>
        <end position="126"/>
    </location>
</feature>
<reference evidence="2 3" key="1">
    <citation type="submission" date="2019-01" db="EMBL/GenBank/DDBJ databases">
        <title>A draft genome assembly of the solar-powered sea slug Elysia chlorotica.</title>
        <authorList>
            <person name="Cai H."/>
            <person name="Li Q."/>
            <person name="Fang X."/>
            <person name="Li J."/>
            <person name="Curtis N.E."/>
            <person name="Altenburger A."/>
            <person name="Shibata T."/>
            <person name="Feng M."/>
            <person name="Maeda T."/>
            <person name="Schwartz J.A."/>
            <person name="Shigenobu S."/>
            <person name="Lundholm N."/>
            <person name="Nishiyama T."/>
            <person name="Yang H."/>
            <person name="Hasebe M."/>
            <person name="Li S."/>
            <person name="Pierce S.K."/>
            <person name="Wang J."/>
        </authorList>
    </citation>
    <scope>NUCLEOTIDE SEQUENCE [LARGE SCALE GENOMIC DNA]</scope>
    <source>
        <strain evidence="2">EC2010</strain>
        <tissue evidence="2">Whole organism of an adult</tissue>
    </source>
</reference>
<evidence type="ECO:0000313" key="3">
    <source>
        <dbReference type="Proteomes" id="UP000271974"/>
    </source>
</evidence>
<evidence type="ECO:0000313" key="2">
    <source>
        <dbReference type="EMBL" id="RUS73791.1"/>
    </source>
</evidence>
<proteinExistence type="predicted"/>
<protein>
    <submittedName>
        <fullName evidence="2">Uncharacterized protein</fullName>
    </submittedName>
</protein>
<dbReference type="EMBL" id="RQTK01000899">
    <property type="protein sequence ID" value="RUS73791.1"/>
    <property type="molecule type" value="Genomic_DNA"/>
</dbReference>
<dbReference type="Proteomes" id="UP000271974">
    <property type="component" value="Unassembled WGS sequence"/>
</dbReference>
<dbReference type="AlphaFoldDB" id="A0A3S1B303"/>
<gene>
    <name evidence="2" type="ORF">EGW08_018450</name>
</gene>
<feature type="compositionally biased region" description="Basic and acidic residues" evidence="1">
    <location>
        <begin position="1"/>
        <end position="23"/>
    </location>
</feature>
<organism evidence="2 3">
    <name type="scientific">Elysia chlorotica</name>
    <name type="common">Eastern emerald elysia</name>
    <name type="synonym">Sea slug</name>
    <dbReference type="NCBI Taxonomy" id="188477"/>
    <lineage>
        <taxon>Eukaryota</taxon>
        <taxon>Metazoa</taxon>
        <taxon>Spiralia</taxon>
        <taxon>Lophotrochozoa</taxon>
        <taxon>Mollusca</taxon>
        <taxon>Gastropoda</taxon>
        <taxon>Heterobranchia</taxon>
        <taxon>Euthyneura</taxon>
        <taxon>Panpulmonata</taxon>
        <taxon>Sacoglossa</taxon>
        <taxon>Placobranchoidea</taxon>
        <taxon>Plakobranchidae</taxon>
        <taxon>Elysia</taxon>
    </lineage>
</organism>
<accession>A0A3S1B303</accession>
<feature type="non-terminal residue" evidence="2">
    <location>
        <position position="233"/>
    </location>
</feature>